<organism evidence="2 3">
    <name type="scientific">Tanacetum coccineum</name>
    <dbReference type="NCBI Taxonomy" id="301880"/>
    <lineage>
        <taxon>Eukaryota</taxon>
        <taxon>Viridiplantae</taxon>
        <taxon>Streptophyta</taxon>
        <taxon>Embryophyta</taxon>
        <taxon>Tracheophyta</taxon>
        <taxon>Spermatophyta</taxon>
        <taxon>Magnoliopsida</taxon>
        <taxon>eudicotyledons</taxon>
        <taxon>Gunneridae</taxon>
        <taxon>Pentapetalae</taxon>
        <taxon>asterids</taxon>
        <taxon>campanulids</taxon>
        <taxon>Asterales</taxon>
        <taxon>Asteraceae</taxon>
        <taxon>Asteroideae</taxon>
        <taxon>Anthemideae</taxon>
        <taxon>Anthemidinae</taxon>
        <taxon>Tanacetum</taxon>
    </lineage>
</organism>
<proteinExistence type="predicted"/>
<evidence type="ECO:0000313" key="3">
    <source>
        <dbReference type="Proteomes" id="UP001151760"/>
    </source>
</evidence>
<evidence type="ECO:0000313" key="2">
    <source>
        <dbReference type="EMBL" id="GJT19923.1"/>
    </source>
</evidence>
<sequence>MSPSMEARIAEYAVAPTPPSLPPSLLSPWSSPLPQIPSPPLPVSSPPLPLPSPLTTSLTDAGAPLGYRAAGIQMRAASPPLLLPYTSHRTNILEVEMSPRKKACFTTLASGLEIGESSTAGAARQPGPTLGVDLRRDRVMETGYGITNTWDEIVEAMIKVASYSELSTLFQRVKHSELQVFEDSFLATCEQELCQFNFLSASYLLSSNELPPASY</sequence>
<dbReference type="EMBL" id="BQNB010013758">
    <property type="protein sequence ID" value="GJT19923.1"/>
    <property type="molecule type" value="Genomic_DNA"/>
</dbReference>
<reference evidence="2" key="1">
    <citation type="journal article" date="2022" name="Int. J. Mol. Sci.">
        <title>Draft Genome of Tanacetum Coccineum: Genomic Comparison of Closely Related Tanacetum-Family Plants.</title>
        <authorList>
            <person name="Yamashiro T."/>
            <person name="Shiraishi A."/>
            <person name="Nakayama K."/>
            <person name="Satake H."/>
        </authorList>
    </citation>
    <scope>NUCLEOTIDE SEQUENCE</scope>
</reference>
<dbReference type="Proteomes" id="UP001151760">
    <property type="component" value="Unassembled WGS sequence"/>
</dbReference>
<accession>A0ABQ5C1U2</accession>
<feature type="compositionally biased region" description="Pro residues" evidence="1">
    <location>
        <begin position="37"/>
        <end position="52"/>
    </location>
</feature>
<reference evidence="2" key="2">
    <citation type="submission" date="2022-01" db="EMBL/GenBank/DDBJ databases">
        <authorList>
            <person name="Yamashiro T."/>
            <person name="Shiraishi A."/>
            <person name="Satake H."/>
            <person name="Nakayama K."/>
        </authorList>
    </citation>
    <scope>NUCLEOTIDE SEQUENCE</scope>
</reference>
<evidence type="ECO:0000256" key="1">
    <source>
        <dbReference type="SAM" id="MobiDB-lite"/>
    </source>
</evidence>
<comment type="caution">
    <text evidence="2">The sequence shown here is derived from an EMBL/GenBank/DDBJ whole genome shotgun (WGS) entry which is preliminary data.</text>
</comment>
<name>A0ABQ5C1U2_9ASTR</name>
<gene>
    <name evidence="2" type="ORF">Tco_0878629</name>
</gene>
<feature type="region of interest" description="Disordered" evidence="1">
    <location>
        <begin position="37"/>
        <end position="56"/>
    </location>
</feature>
<keyword evidence="3" id="KW-1185">Reference proteome</keyword>
<protein>
    <submittedName>
        <fullName evidence="2">Uncharacterized protein</fullName>
    </submittedName>
</protein>